<feature type="compositionally biased region" description="Polar residues" evidence="1">
    <location>
        <begin position="15"/>
        <end position="28"/>
    </location>
</feature>
<gene>
    <name evidence="2" type="ORF">TSPGSL018_16911</name>
</gene>
<accession>A0A061R3H0</accession>
<dbReference type="PANTHER" id="PTHR40430:SF1">
    <property type="entry name" value="T. BRUCEI SPP.-SPECIFIC PROTEIN"/>
    <property type="match status" value="1"/>
</dbReference>
<dbReference type="EMBL" id="GBEZ01021707">
    <property type="protein sequence ID" value="JAC65066.1"/>
    <property type="molecule type" value="Transcribed_RNA"/>
</dbReference>
<dbReference type="AlphaFoldDB" id="A0A061R3H0"/>
<reference evidence="2" key="1">
    <citation type="submission" date="2014-05" db="EMBL/GenBank/DDBJ databases">
        <title>The transcriptome of the halophilic microalga Tetraselmis sp. GSL018 isolated from the Great Salt Lake, Utah.</title>
        <authorList>
            <person name="Jinkerson R.E."/>
            <person name="D'Adamo S."/>
            <person name="Posewitz M.C."/>
        </authorList>
    </citation>
    <scope>NUCLEOTIDE SEQUENCE</scope>
    <source>
        <strain evidence="2">GSL018</strain>
    </source>
</reference>
<sequence>MSENAEMSKIARASAATNHLTESNGSSSEADKIPTLQDSVATTSLPRYAMPNVSSMLPEYGNLEQDLIGRAFNAANYDAIARLPADIDHSTVAGARRMAIEAARTAAAAPHDGTRNARRNGLFSEFEYSQSEYDLYNQLENKAREEHKAIMATISGTEFKLPGSICKGKYQDGFQEGGLYPYLSDPYEAAHEMALRLKWISQAQMLSGPWSNPGHDKLGDRPSRHLAGEIMAHLRKLIVEDWEDADVTIYPNEDEQWVVRFVLNEAIDSEAGLTAYMNCLLRTNPIVLKYQLTKVVEHWDIFPGDGCAYYTVRPPWVAQPKVEAFFTLHPEERDLQTLLQHRQAEPPAPKASAKGRNWRGVVR</sequence>
<feature type="region of interest" description="Disordered" evidence="1">
    <location>
        <begin position="1"/>
        <end position="35"/>
    </location>
</feature>
<name>A0A061R3H0_9CHLO</name>
<dbReference type="PANTHER" id="PTHR40430">
    <property type="entry name" value="T. BRUCEI SPP.-SPECIFIC PROTEIN"/>
    <property type="match status" value="1"/>
</dbReference>
<organism evidence="2">
    <name type="scientific">Tetraselmis sp. GSL018</name>
    <dbReference type="NCBI Taxonomy" id="582737"/>
    <lineage>
        <taxon>Eukaryota</taxon>
        <taxon>Viridiplantae</taxon>
        <taxon>Chlorophyta</taxon>
        <taxon>core chlorophytes</taxon>
        <taxon>Chlorodendrophyceae</taxon>
        <taxon>Chlorodendrales</taxon>
        <taxon>Chlorodendraceae</taxon>
        <taxon>Tetraselmis</taxon>
    </lineage>
</organism>
<proteinExistence type="predicted"/>
<feature type="region of interest" description="Disordered" evidence="1">
    <location>
        <begin position="342"/>
        <end position="363"/>
    </location>
</feature>
<protein>
    <submittedName>
        <fullName evidence="2">Uncharacterized protein</fullName>
    </submittedName>
</protein>
<evidence type="ECO:0000313" key="2">
    <source>
        <dbReference type="EMBL" id="JAC65066.1"/>
    </source>
</evidence>
<evidence type="ECO:0000256" key="1">
    <source>
        <dbReference type="SAM" id="MobiDB-lite"/>
    </source>
</evidence>